<sequence length="591" mass="63514">MGGEGDGGMAAGERRALDSQKSIVGEEEEEMAQTSTGMEKILMAVAASVMHSASGMSKWGIADITLGLYKLYSKHSAEGAVDTVIGAPVVHKNELDDMLEWLGWATAAYENEKSTLASTMKVPEEDIVKVVGTSAVMQPSYYIVVHHQRRCVVMGIRGTYTAKDVLTDLNPHSEPFEGGLAHSGMLAAARWLLQNEGQTLHDVLQANPGFALVLVGHSLGAGTASLLSLLLREAESTTSGPSSNALKIPPDMITCWGFGCPPCVDLNLANSASFINNVVLQDDVVARVSPAALEDLRSEIDETDWSQAFKDGTTQRMVVEMLQATAERFQQKGMTSETTHVYEKTKDVGYSALLSAGNTILSRISRTKPADVASEVAEPKKPNAWLTLGAAVATSFLTAASDRVKQGVNESLSSIEKNVQETDEGVAASALAANAATSTSESNQDILIKNRLFVPGILFHIRRTPLQNVQNQAVSDPAAKNQADKNQAHQNEGVKNQADQNQGVKNQVDQNQAGKNQGDQIQENQEKKKPQEKIEPQKFRYKVIKGTDSDNSRFSRIILSGSMLSDHSTPSYLEALVNALGNASDDTACSN</sequence>
<keyword evidence="4" id="KW-1185">Reference proteome</keyword>
<protein>
    <recommendedName>
        <fullName evidence="2">Fungal lipase-type domain-containing protein</fullName>
    </recommendedName>
</protein>
<dbReference type="Proteomes" id="UP000822688">
    <property type="component" value="Chromosome 11"/>
</dbReference>
<dbReference type="InterPro" id="IPR029058">
    <property type="entry name" value="AB_hydrolase_fold"/>
</dbReference>
<feature type="compositionally biased region" description="Basic and acidic residues" evidence="1">
    <location>
        <begin position="524"/>
        <end position="538"/>
    </location>
</feature>
<feature type="compositionally biased region" description="Polar residues" evidence="1">
    <location>
        <begin position="488"/>
        <end position="519"/>
    </location>
</feature>
<dbReference type="AlphaFoldDB" id="A0A8T0GEQ4"/>
<name>A0A8T0GEQ4_CERPU</name>
<feature type="region of interest" description="Disordered" evidence="1">
    <location>
        <begin position="471"/>
        <end position="540"/>
    </location>
</feature>
<dbReference type="SUPFAM" id="SSF53474">
    <property type="entry name" value="alpha/beta-Hydrolases"/>
    <property type="match status" value="1"/>
</dbReference>
<dbReference type="EMBL" id="CM026432">
    <property type="protein sequence ID" value="KAG0556997.1"/>
    <property type="molecule type" value="Genomic_DNA"/>
</dbReference>
<dbReference type="CDD" id="cd00519">
    <property type="entry name" value="Lipase_3"/>
    <property type="match status" value="1"/>
</dbReference>
<dbReference type="InterPro" id="IPR002921">
    <property type="entry name" value="Fungal_lipase-type"/>
</dbReference>
<feature type="compositionally biased region" description="Gly residues" evidence="1">
    <location>
        <begin position="1"/>
        <end position="10"/>
    </location>
</feature>
<dbReference type="PANTHER" id="PTHR47418">
    <property type="entry name" value="ALPHA/BETA-HYDROLASES SUPERFAMILY PROTEIN"/>
    <property type="match status" value="1"/>
</dbReference>
<comment type="caution">
    <text evidence="3">The sequence shown here is derived from an EMBL/GenBank/DDBJ whole genome shotgun (WGS) entry which is preliminary data.</text>
</comment>
<organism evidence="3 4">
    <name type="scientific">Ceratodon purpureus</name>
    <name type="common">Fire moss</name>
    <name type="synonym">Dicranum purpureum</name>
    <dbReference type="NCBI Taxonomy" id="3225"/>
    <lineage>
        <taxon>Eukaryota</taxon>
        <taxon>Viridiplantae</taxon>
        <taxon>Streptophyta</taxon>
        <taxon>Embryophyta</taxon>
        <taxon>Bryophyta</taxon>
        <taxon>Bryophytina</taxon>
        <taxon>Bryopsida</taxon>
        <taxon>Dicranidae</taxon>
        <taxon>Pseudoditrichales</taxon>
        <taxon>Ditrichaceae</taxon>
        <taxon>Ceratodon</taxon>
    </lineage>
</organism>
<feature type="domain" description="Fungal lipase-type" evidence="2">
    <location>
        <begin position="153"/>
        <end position="291"/>
    </location>
</feature>
<evidence type="ECO:0000313" key="3">
    <source>
        <dbReference type="EMBL" id="KAG0556997.1"/>
    </source>
</evidence>
<gene>
    <name evidence="3" type="ORF">KC19_11G094100</name>
</gene>
<feature type="region of interest" description="Disordered" evidence="1">
    <location>
        <begin position="1"/>
        <end position="35"/>
    </location>
</feature>
<dbReference type="Pfam" id="PF01764">
    <property type="entry name" value="Lipase_3"/>
    <property type="match status" value="1"/>
</dbReference>
<dbReference type="GO" id="GO:0006629">
    <property type="term" value="P:lipid metabolic process"/>
    <property type="evidence" value="ECO:0007669"/>
    <property type="project" value="InterPro"/>
</dbReference>
<dbReference type="Gene3D" id="3.40.50.1820">
    <property type="entry name" value="alpha/beta hydrolase"/>
    <property type="match status" value="1"/>
</dbReference>
<evidence type="ECO:0000259" key="2">
    <source>
        <dbReference type="Pfam" id="PF01764"/>
    </source>
</evidence>
<proteinExistence type="predicted"/>
<reference evidence="3 4" key="1">
    <citation type="submission" date="2020-06" db="EMBL/GenBank/DDBJ databases">
        <title>WGS assembly of Ceratodon purpureus strain R40.</title>
        <authorList>
            <person name="Carey S.B."/>
            <person name="Jenkins J."/>
            <person name="Shu S."/>
            <person name="Lovell J.T."/>
            <person name="Sreedasyam A."/>
            <person name="Maumus F."/>
            <person name="Tiley G.P."/>
            <person name="Fernandez-Pozo N."/>
            <person name="Barry K."/>
            <person name="Chen C."/>
            <person name="Wang M."/>
            <person name="Lipzen A."/>
            <person name="Daum C."/>
            <person name="Saski C.A."/>
            <person name="Payton A.C."/>
            <person name="Mcbreen J.C."/>
            <person name="Conrad R.E."/>
            <person name="Kollar L.M."/>
            <person name="Olsson S."/>
            <person name="Huttunen S."/>
            <person name="Landis J.B."/>
            <person name="Wickett N.J."/>
            <person name="Johnson M.G."/>
            <person name="Rensing S.A."/>
            <person name="Grimwood J."/>
            <person name="Schmutz J."/>
            <person name="Mcdaniel S.F."/>
        </authorList>
    </citation>
    <scope>NUCLEOTIDE SEQUENCE [LARGE SCALE GENOMIC DNA]</scope>
    <source>
        <strain evidence="3 4">R40</strain>
    </source>
</reference>
<accession>A0A8T0GEQ4</accession>
<evidence type="ECO:0000256" key="1">
    <source>
        <dbReference type="SAM" id="MobiDB-lite"/>
    </source>
</evidence>
<evidence type="ECO:0000313" key="4">
    <source>
        <dbReference type="Proteomes" id="UP000822688"/>
    </source>
</evidence>